<dbReference type="EMBL" id="PQIB02000018">
    <property type="protein sequence ID" value="RLM55345.1"/>
    <property type="molecule type" value="Genomic_DNA"/>
</dbReference>
<evidence type="ECO:0000313" key="2">
    <source>
        <dbReference type="Proteomes" id="UP000275267"/>
    </source>
</evidence>
<accession>A0A3L6PGY6</accession>
<dbReference type="Proteomes" id="UP000275267">
    <property type="component" value="Unassembled WGS sequence"/>
</dbReference>
<dbReference type="AlphaFoldDB" id="A0A3L6PGY6"/>
<sequence length="167" mass="17982">MNFDLNISNQLLQHSKNSTATSWSLPPPGSLTAGLKLAGAPEIPRSPSRAAARASEVLLDGVGVDLLHYARHLVVGGRMAHALEQCRQLRPRDPIVCGTHAPSRPLSPLALVLPAPKMTTAPFSATGTTACCPPRRRTARTRGRRACCRRPRAAAAEQGEQWERGLR</sequence>
<name>A0A3L6PGY6_PANMI</name>
<reference evidence="2" key="1">
    <citation type="journal article" date="2019" name="Nat. Commun.">
        <title>The genome of broomcorn millet.</title>
        <authorList>
            <person name="Zou C."/>
            <person name="Miki D."/>
            <person name="Li D."/>
            <person name="Tang Q."/>
            <person name="Xiao L."/>
            <person name="Rajput S."/>
            <person name="Deng P."/>
            <person name="Jia W."/>
            <person name="Huang R."/>
            <person name="Zhang M."/>
            <person name="Sun Y."/>
            <person name="Hu J."/>
            <person name="Fu X."/>
            <person name="Schnable P.S."/>
            <person name="Li F."/>
            <person name="Zhang H."/>
            <person name="Feng B."/>
            <person name="Zhu X."/>
            <person name="Liu R."/>
            <person name="Schnable J.C."/>
            <person name="Zhu J.-K."/>
            <person name="Zhang H."/>
        </authorList>
    </citation>
    <scope>NUCLEOTIDE SEQUENCE [LARGE SCALE GENOMIC DNA]</scope>
</reference>
<proteinExistence type="predicted"/>
<evidence type="ECO:0000313" key="1">
    <source>
        <dbReference type="EMBL" id="RLM55345.1"/>
    </source>
</evidence>
<gene>
    <name evidence="1" type="ORF">C2845_PM10G18960</name>
</gene>
<protein>
    <submittedName>
        <fullName evidence="1">Uncharacterized protein</fullName>
    </submittedName>
</protein>
<organism evidence="1 2">
    <name type="scientific">Panicum miliaceum</name>
    <name type="common">Proso millet</name>
    <name type="synonym">Broomcorn millet</name>
    <dbReference type="NCBI Taxonomy" id="4540"/>
    <lineage>
        <taxon>Eukaryota</taxon>
        <taxon>Viridiplantae</taxon>
        <taxon>Streptophyta</taxon>
        <taxon>Embryophyta</taxon>
        <taxon>Tracheophyta</taxon>
        <taxon>Spermatophyta</taxon>
        <taxon>Magnoliopsida</taxon>
        <taxon>Liliopsida</taxon>
        <taxon>Poales</taxon>
        <taxon>Poaceae</taxon>
        <taxon>PACMAD clade</taxon>
        <taxon>Panicoideae</taxon>
        <taxon>Panicodae</taxon>
        <taxon>Paniceae</taxon>
        <taxon>Panicinae</taxon>
        <taxon>Panicum</taxon>
        <taxon>Panicum sect. Panicum</taxon>
    </lineage>
</organism>
<comment type="caution">
    <text evidence="1">The sequence shown here is derived from an EMBL/GenBank/DDBJ whole genome shotgun (WGS) entry which is preliminary data.</text>
</comment>
<keyword evidence="2" id="KW-1185">Reference proteome</keyword>